<proteinExistence type="predicted"/>
<evidence type="ECO:0000313" key="2">
    <source>
        <dbReference type="Proteomes" id="UP001180842"/>
    </source>
</evidence>
<dbReference type="EMBL" id="JARQAI010000055">
    <property type="protein sequence ID" value="MDT2738292.1"/>
    <property type="molecule type" value="Genomic_DNA"/>
</dbReference>
<sequence length="65" mass="7994">YSVELRRTTPLHENDEYLNRRLRDPRTVIKLKEKLPGISIEFVKERKTNLFNLKYTVERVEFSWK</sequence>
<evidence type="ECO:0000313" key="1">
    <source>
        <dbReference type="EMBL" id="MDT2738292.1"/>
    </source>
</evidence>
<feature type="non-terminal residue" evidence="1">
    <location>
        <position position="1"/>
    </location>
</feature>
<accession>A0AAE4I4B3</accession>
<comment type="caution">
    <text evidence="1">The sequence shown here is derived from an EMBL/GenBank/DDBJ whole genome shotgun (WGS) entry which is preliminary data.</text>
</comment>
<reference evidence="1" key="1">
    <citation type="submission" date="2023-03" db="EMBL/GenBank/DDBJ databases">
        <authorList>
            <person name="Shen W."/>
            <person name="Cai J."/>
        </authorList>
    </citation>
    <scope>NUCLEOTIDE SEQUENCE</scope>
    <source>
        <strain evidence="1">P69-2</strain>
    </source>
</reference>
<dbReference type="AlphaFoldDB" id="A0AAE4I4B3"/>
<name>A0AAE4I4B3_9ENTE</name>
<organism evidence="1 2">
    <name type="scientific">Enterococcus pseudoavium</name>
    <dbReference type="NCBI Taxonomy" id="44007"/>
    <lineage>
        <taxon>Bacteria</taxon>
        <taxon>Bacillati</taxon>
        <taxon>Bacillota</taxon>
        <taxon>Bacilli</taxon>
        <taxon>Lactobacillales</taxon>
        <taxon>Enterococcaceae</taxon>
        <taxon>Enterococcus</taxon>
    </lineage>
</organism>
<gene>
    <name evidence="1" type="ORF">P7H00_14395</name>
</gene>
<dbReference type="Proteomes" id="UP001180842">
    <property type="component" value="Unassembled WGS sequence"/>
</dbReference>
<protein>
    <submittedName>
        <fullName evidence="1">Uncharacterized protein</fullName>
    </submittedName>
</protein>